<organism evidence="3 4">
    <name type="scientific">Microbacterium salsuginis</name>
    <dbReference type="NCBI Taxonomy" id="2722803"/>
    <lineage>
        <taxon>Bacteria</taxon>
        <taxon>Bacillati</taxon>
        <taxon>Actinomycetota</taxon>
        <taxon>Actinomycetes</taxon>
        <taxon>Micrococcales</taxon>
        <taxon>Microbacteriaceae</taxon>
        <taxon>Microbacterium</taxon>
    </lineage>
</organism>
<dbReference type="Pfam" id="PF00496">
    <property type="entry name" value="SBP_bac_5"/>
    <property type="match status" value="1"/>
</dbReference>
<dbReference type="SUPFAM" id="SSF53850">
    <property type="entry name" value="Periplasmic binding protein-like II"/>
    <property type="match status" value="1"/>
</dbReference>
<sequence>MKRSAKGARSAARLIGVLAVVASMSVWATACGAGGADPDSGSVDGGGEPQAGGDLTVLVDAGFAGGWATGLDPATSNTTGANLPQNSAIFGGLFTLEADEDGSNARIEPNQAESYAWSDDELTLTVTLRGGITFSDGTPLNAEAVVWNWIRALNSGSTGAPRIDLDLTLPAPQLSEDFMTSLWAALPADVDQAAVQQQLGAIRAVDDLTVELQLATVNGSLVNGFPTSSFNLIASPTAYAELGGEAFKQTPVAAGPFIIESNKLSERLELSKNPEYFKDGLPYLDALTFQSVAGDQVAYQTLLAGQGDVVEGLSAVTLIQQAQGNPDVNVLLSPPTSPYVIQLNTRTAPFDDKRAREAIYYATDFAAINKGLFQDEGDMSQSFTASGGLFYNPDVEGYREYDPEKAKELVDEMGGLTVQLGTTDIVTARSVTTALQTQWQEAGIDVEISAEPLGDVITRFIAGDWQALLQTAGAWDPSVGIGVAVRFGSTSPFSGTPLPEGAATATDALAQGLTTELDDLLQAAVATTDEAERKEAYDAVAKYISDEAYAPFGMAFSPAQVVRKGVHGPGLTTPIPALAVNSGVLYDRVWVEGGQ</sequence>
<evidence type="ECO:0000313" key="3">
    <source>
        <dbReference type="EMBL" id="NLP82973.1"/>
    </source>
</evidence>
<name>A0ABX1KAF8_9MICO</name>
<dbReference type="InterPro" id="IPR030678">
    <property type="entry name" value="Peptide/Ni-bd"/>
</dbReference>
<feature type="chain" id="PRO_5046796632" evidence="1">
    <location>
        <begin position="29"/>
        <end position="595"/>
    </location>
</feature>
<dbReference type="EMBL" id="JABACI010000001">
    <property type="protein sequence ID" value="NLP82973.1"/>
    <property type="molecule type" value="Genomic_DNA"/>
</dbReference>
<dbReference type="PIRSF" id="PIRSF002741">
    <property type="entry name" value="MppA"/>
    <property type="match status" value="1"/>
</dbReference>
<evidence type="ECO:0000256" key="1">
    <source>
        <dbReference type="SAM" id="SignalP"/>
    </source>
</evidence>
<feature type="domain" description="Solute-binding protein family 5" evidence="2">
    <location>
        <begin position="107"/>
        <end position="478"/>
    </location>
</feature>
<dbReference type="Proteomes" id="UP001429745">
    <property type="component" value="Unassembled WGS sequence"/>
</dbReference>
<evidence type="ECO:0000313" key="4">
    <source>
        <dbReference type="Proteomes" id="UP001429745"/>
    </source>
</evidence>
<keyword evidence="4" id="KW-1185">Reference proteome</keyword>
<dbReference type="CDD" id="cd00995">
    <property type="entry name" value="PBP2_NikA_DppA_OppA_like"/>
    <property type="match status" value="1"/>
</dbReference>
<evidence type="ECO:0000259" key="2">
    <source>
        <dbReference type="Pfam" id="PF00496"/>
    </source>
</evidence>
<dbReference type="RefSeq" id="WP_168911430.1">
    <property type="nucleotide sequence ID" value="NZ_JABACI010000001.1"/>
</dbReference>
<comment type="caution">
    <text evidence="3">The sequence shown here is derived from an EMBL/GenBank/DDBJ whole genome shotgun (WGS) entry which is preliminary data.</text>
</comment>
<dbReference type="PANTHER" id="PTHR30290">
    <property type="entry name" value="PERIPLASMIC BINDING COMPONENT OF ABC TRANSPORTER"/>
    <property type="match status" value="1"/>
</dbReference>
<feature type="signal peptide" evidence="1">
    <location>
        <begin position="1"/>
        <end position="28"/>
    </location>
</feature>
<dbReference type="Gene3D" id="3.40.190.10">
    <property type="entry name" value="Periplasmic binding protein-like II"/>
    <property type="match status" value="1"/>
</dbReference>
<dbReference type="InterPro" id="IPR000914">
    <property type="entry name" value="SBP_5_dom"/>
</dbReference>
<gene>
    <name evidence="3" type="ORF">HF576_03860</name>
</gene>
<dbReference type="InterPro" id="IPR039424">
    <property type="entry name" value="SBP_5"/>
</dbReference>
<dbReference type="PROSITE" id="PS51257">
    <property type="entry name" value="PROKAR_LIPOPROTEIN"/>
    <property type="match status" value="1"/>
</dbReference>
<keyword evidence="1" id="KW-0732">Signal</keyword>
<dbReference type="Gene3D" id="3.10.105.10">
    <property type="entry name" value="Dipeptide-binding Protein, Domain 3"/>
    <property type="match status" value="1"/>
</dbReference>
<protein>
    <submittedName>
        <fullName evidence="3">ABC transporter substrate-binding protein</fullName>
    </submittedName>
</protein>
<accession>A0ABX1KAF8</accession>
<reference evidence="3 4" key="1">
    <citation type="submission" date="2020-04" db="EMBL/GenBank/DDBJ databases">
        <title>CFH 90308 Microbacterium sp.</title>
        <authorList>
            <person name="Nie G."/>
            <person name="Ming H."/>
            <person name="Xia T."/>
        </authorList>
    </citation>
    <scope>NUCLEOTIDE SEQUENCE [LARGE SCALE GENOMIC DNA]</scope>
    <source>
        <strain evidence="3 4">CFH 90308</strain>
    </source>
</reference>
<proteinExistence type="predicted"/>